<dbReference type="InterPro" id="IPR032288">
    <property type="entry name" value="Metallophos_C"/>
</dbReference>
<reference evidence="5" key="1">
    <citation type="journal article" date="2019" name="Int. J. Syst. Evol. Microbiol.">
        <title>The Global Catalogue of Microorganisms (GCM) 10K type strain sequencing project: providing services to taxonomists for standard genome sequencing and annotation.</title>
        <authorList>
            <consortium name="The Broad Institute Genomics Platform"/>
            <consortium name="The Broad Institute Genome Sequencing Center for Infectious Disease"/>
            <person name="Wu L."/>
            <person name="Ma J."/>
        </authorList>
    </citation>
    <scope>NUCLEOTIDE SEQUENCE [LARGE SCALE GENOMIC DNA]</scope>
    <source>
        <strain evidence="5">CGMCC 4.7466</strain>
    </source>
</reference>
<dbReference type="InterPro" id="IPR051918">
    <property type="entry name" value="STPP_CPPED1"/>
</dbReference>
<dbReference type="PANTHER" id="PTHR43143:SF6">
    <property type="entry name" value="BLL3016 PROTEIN"/>
    <property type="match status" value="1"/>
</dbReference>
<keyword evidence="5" id="KW-1185">Reference proteome</keyword>
<organism evidence="4 5">
    <name type="scientific">Negadavirga shengliensis</name>
    <dbReference type="NCBI Taxonomy" id="1389218"/>
    <lineage>
        <taxon>Bacteria</taxon>
        <taxon>Pseudomonadati</taxon>
        <taxon>Bacteroidota</taxon>
        <taxon>Cytophagia</taxon>
        <taxon>Cytophagales</taxon>
        <taxon>Cyclobacteriaceae</taxon>
        <taxon>Negadavirga</taxon>
    </lineage>
</organism>
<dbReference type="InterPro" id="IPR032285">
    <property type="entry name" value="Metallophos_N"/>
</dbReference>
<dbReference type="Gene3D" id="3.60.21.10">
    <property type="match status" value="1"/>
</dbReference>
<dbReference type="PANTHER" id="PTHR43143">
    <property type="entry name" value="METALLOPHOSPHOESTERASE, CALCINEURIN SUPERFAMILY"/>
    <property type="match status" value="1"/>
</dbReference>
<comment type="caution">
    <text evidence="4">The sequence shown here is derived from an EMBL/GenBank/DDBJ whole genome shotgun (WGS) entry which is preliminary data.</text>
</comment>
<evidence type="ECO:0000313" key="5">
    <source>
        <dbReference type="Proteomes" id="UP001595818"/>
    </source>
</evidence>
<evidence type="ECO:0000259" key="1">
    <source>
        <dbReference type="Pfam" id="PF00149"/>
    </source>
</evidence>
<feature type="domain" description="Calcineurin-like phosphoesterase C-terminal" evidence="2">
    <location>
        <begin position="344"/>
        <end position="511"/>
    </location>
</feature>
<dbReference type="Pfam" id="PF00149">
    <property type="entry name" value="Metallophos"/>
    <property type="match status" value="1"/>
</dbReference>
<name>A0ABV9T2A7_9BACT</name>
<dbReference type="InterPro" id="IPR029052">
    <property type="entry name" value="Metallo-depent_PP-like"/>
</dbReference>
<evidence type="ECO:0000313" key="4">
    <source>
        <dbReference type="EMBL" id="MFC4872330.1"/>
    </source>
</evidence>
<proteinExistence type="predicted"/>
<dbReference type="Gene3D" id="2.60.40.10">
    <property type="entry name" value="Immunoglobulins"/>
    <property type="match status" value="1"/>
</dbReference>
<evidence type="ECO:0000259" key="2">
    <source>
        <dbReference type="Pfam" id="PF16370"/>
    </source>
</evidence>
<dbReference type="Pfam" id="PF16370">
    <property type="entry name" value="MetallophosC"/>
    <property type="match status" value="1"/>
</dbReference>
<dbReference type="SUPFAM" id="SSF56300">
    <property type="entry name" value="Metallo-dependent phosphatases"/>
    <property type="match status" value="1"/>
</dbReference>
<dbReference type="Proteomes" id="UP001595818">
    <property type="component" value="Unassembled WGS sequence"/>
</dbReference>
<evidence type="ECO:0000259" key="3">
    <source>
        <dbReference type="Pfam" id="PF16371"/>
    </source>
</evidence>
<feature type="domain" description="Calcineurin-like phosphoesterase N-terminal" evidence="3">
    <location>
        <begin position="38"/>
        <end position="101"/>
    </location>
</feature>
<dbReference type="InterPro" id="IPR004843">
    <property type="entry name" value="Calcineurin-like_PHP"/>
</dbReference>
<sequence>MKKLLLIISVITLSIHVDARQQATGFVYHDANQNGKKERSEKGIPGVAVSNGKEVVLTDNQGKYVLPVDDDNIIFVIKPSSYTAPLDENNLPRYFYIHKPNGSPDLKYKGVEPTGRLPKSVDFALYPQQEENNFTAIVFGDPQPYTEKELELFTKGVVDKATKEKKASFGISLGDLVGDDLDLHPKYAQVMRNMGLPWYNVMGNHDMNYDAEVDEHADEAFEATFGPANYAFNYANAHFIVLDDILYPDPRDGQGYWGGFREDQLDFVENNLKFVDKDKLVVLAFHIPLWHVNENTFRNSDRQRLFDLLKDYPNVLAMSAHTHLQRQNFYSGSDGWDGAQPFHEYNAGTTSGDWYSGKLNAEGVPVSTMRDGTPKGYALLRVEGSKYTIDYQTIGQPLQHQIRLYNPKVVANNRGTSAGIFANFYMGHQDSKVEYRIDNGEWKPMTWVEAADPDYTAGLVEWDLVEELMPGRRPSNAVPSTHLWRAAIPTNLSLGKHHIEVRATDMFGRVFTEKSDYRIAEPVAY</sequence>
<dbReference type="Pfam" id="PF16371">
    <property type="entry name" value="MetallophosN"/>
    <property type="match status" value="1"/>
</dbReference>
<dbReference type="InterPro" id="IPR013783">
    <property type="entry name" value="Ig-like_fold"/>
</dbReference>
<accession>A0ABV9T2A7</accession>
<dbReference type="EMBL" id="JBHSJJ010000005">
    <property type="protein sequence ID" value="MFC4872330.1"/>
    <property type="molecule type" value="Genomic_DNA"/>
</dbReference>
<protein>
    <submittedName>
        <fullName evidence="4">Calcineurin-like phosphoesterase C-terminal domain-containing protein</fullName>
    </submittedName>
</protein>
<gene>
    <name evidence="4" type="ORF">ACFPFU_11560</name>
</gene>
<feature type="domain" description="Calcineurin-like phosphoesterase" evidence="1">
    <location>
        <begin position="137"/>
        <end position="323"/>
    </location>
</feature>
<dbReference type="RefSeq" id="WP_377064621.1">
    <property type="nucleotide sequence ID" value="NZ_JBHSJJ010000005.1"/>
</dbReference>